<comment type="caution">
    <text evidence="2">The sequence shown here is derived from an EMBL/GenBank/DDBJ whole genome shotgun (WGS) entry which is preliminary data.</text>
</comment>
<evidence type="ECO:0000256" key="1">
    <source>
        <dbReference type="SAM" id="SignalP"/>
    </source>
</evidence>
<keyword evidence="3" id="KW-1185">Reference proteome</keyword>
<accession>A0ABV1AA23</accession>
<sequence length="105" mass="12276">MCHSTGIFLPHCRTFLRICCFFFSSIFSESRETGNGVGERGKKCDKCRQGQDLNPGRPRRGLRPPYMDRAYISYDLKIVWRRGLFMMRHQKVEESRLLEAADLSL</sequence>
<keyword evidence="1" id="KW-0732">Signal</keyword>
<reference evidence="2 3" key="1">
    <citation type="submission" date="2021-06" db="EMBL/GenBank/DDBJ databases">
        <authorList>
            <person name="Palmer J.M."/>
        </authorList>
    </citation>
    <scope>NUCLEOTIDE SEQUENCE [LARGE SCALE GENOMIC DNA]</scope>
    <source>
        <strain evidence="2 3">AS_MEX2019</strain>
        <tissue evidence="2">Muscle</tissue>
    </source>
</reference>
<evidence type="ECO:0000313" key="3">
    <source>
        <dbReference type="Proteomes" id="UP001469553"/>
    </source>
</evidence>
<protein>
    <submittedName>
        <fullName evidence="2">Uncharacterized protein</fullName>
    </submittedName>
</protein>
<feature type="chain" id="PRO_5045924243" evidence="1">
    <location>
        <begin position="31"/>
        <end position="105"/>
    </location>
</feature>
<proteinExistence type="predicted"/>
<organism evidence="2 3">
    <name type="scientific">Ameca splendens</name>
    <dbReference type="NCBI Taxonomy" id="208324"/>
    <lineage>
        <taxon>Eukaryota</taxon>
        <taxon>Metazoa</taxon>
        <taxon>Chordata</taxon>
        <taxon>Craniata</taxon>
        <taxon>Vertebrata</taxon>
        <taxon>Euteleostomi</taxon>
        <taxon>Actinopterygii</taxon>
        <taxon>Neopterygii</taxon>
        <taxon>Teleostei</taxon>
        <taxon>Neoteleostei</taxon>
        <taxon>Acanthomorphata</taxon>
        <taxon>Ovalentaria</taxon>
        <taxon>Atherinomorphae</taxon>
        <taxon>Cyprinodontiformes</taxon>
        <taxon>Goodeidae</taxon>
        <taxon>Ameca</taxon>
    </lineage>
</organism>
<feature type="signal peptide" evidence="1">
    <location>
        <begin position="1"/>
        <end position="30"/>
    </location>
</feature>
<dbReference type="Proteomes" id="UP001469553">
    <property type="component" value="Unassembled WGS sequence"/>
</dbReference>
<dbReference type="EMBL" id="JAHRIP010086577">
    <property type="protein sequence ID" value="MEQ2315413.1"/>
    <property type="molecule type" value="Genomic_DNA"/>
</dbReference>
<evidence type="ECO:0000313" key="2">
    <source>
        <dbReference type="EMBL" id="MEQ2315413.1"/>
    </source>
</evidence>
<gene>
    <name evidence="2" type="ORF">AMECASPLE_022039</name>
</gene>
<name>A0ABV1AA23_9TELE</name>